<gene>
    <name evidence="2" type="ORF">OXH55_05160</name>
</gene>
<keyword evidence="1" id="KW-1133">Transmembrane helix</keyword>
<dbReference type="RefSeq" id="WP_268048512.1">
    <property type="nucleotide sequence ID" value="NZ_JAPQES010000001.1"/>
</dbReference>
<dbReference type="Proteomes" id="UP001079657">
    <property type="component" value="Unassembled WGS sequence"/>
</dbReference>
<evidence type="ECO:0000313" key="3">
    <source>
        <dbReference type="Proteomes" id="UP001079657"/>
    </source>
</evidence>
<name>A0ABT4CLU9_9CLOT</name>
<dbReference type="EMBL" id="JAPQES010000001">
    <property type="protein sequence ID" value="MCY6370013.1"/>
    <property type="molecule type" value="Genomic_DNA"/>
</dbReference>
<keyword evidence="1" id="KW-0472">Membrane</keyword>
<accession>A0ABT4CLU9</accession>
<protein>
    <submittedName>
        <fullName evidence="2">DUF4363 family protein</fullName>
    </submittedName>
</protein>
<comment type="caution">
    <text evidence="2">The sequence shown here is derived from an EMBL/GenBank/DDBJ whole genome shotgun (WGS) entry which is preliminary data.</text>
</comment>
<evidence type="ECO:0000313" key="2">
    <source>
        <dbReference type="EMBL" id="MCY6370013.1"/>
    </source>
</evidence>
<reference evidence="2" key="1">
    <citation type="submission" date="2022-12" db="EMBL/GenBank/DDBJ databases">
        <authorList>
            <person name="Wang J."/>
        </authorList>
    </citation>
    <scope>NUCLEOTIDE SEQUENCE</scope>
    <source>
        <strain evidence="2">HY-42-06</strain>
    </source>
</reference>
<sequence length="121" mass="13966">MKKILQYILPITAIIVFILVMLSGNFLKKPHNPSEDVIGYVTVLLDDVNTNNWTNAEDNVTKLESAWEKISRRIQFSVELIDIFDINNNIARLKGAVFAKDKANSLMELYQIQENWNLLTR</sequence>
<dbReference type="InterPro" id="IPR025373">
    <property type="entry name" value="DUF4363"/>
</dbReference>
<keyword evidence="1" id="KW-0812">Transmembrane</keyword>
<proteinExistence type="predicted"/>
<evidence type="ECO:0000256" key="1">
    <source>
        <dbReference type="SAM" id="Phobius"/>
    </source>
</evidence>
<dbReference type="Pfam" id="PF14276">
    <property type="entry name" value="DUF4363"/>
    <property type="match status" value="1"/>
</dbReference>
<keyword evidence="3" id="KW-1185">Reference proteome</keyword>
<feature type="transmembrane region" description="Helical" evidence="1">
    <location>
        <begin position="7"/>
        <end position="27"/>
    </location>
</feature>
<organism evidence="2 3">
    <name type="scientific">Clostridium ganghwense</name>
    <dbReference type="NCBI Taxonomy" id="312089"/>
    <lineage>
        <taxon>Bacteria</taxon>
        <taxon>Bacillati</taxon>
        <taxon>Bacillota</taxon>
        <taxon>Clostridia</taxon>
        <taxon>Eubacteriales</taxon>
        <taxon>Clostridiaceae</taxon>
        <taxon>Clostridium</taxon>
    </lineage>
</organism>